<organism evidence="1 2">
    <name type="scientific">Rhododendron molle</name>
    <name type="common">Chinese azalea</name>
    <name type="synonym">Azalea mollis</name>
    <dbReference type="NCBI Taxonomy" id="49168"/>
    <lineage>
        <taxon>Eukaryota</taxon>
        <taxon>Viridiplantae</taxon>
        <taxon>Streptophyta</taxon>
        <taxon>Embryophyta</taxon>
        <taxon>Tracheophyta</taxon>
        <taxon>Spermatophyta</taxon>
        <taxon>Magnoliopsida</taxon>
        <taxon>eudicotyledons</taxon>
        <taxon>Gunneridae</taxon>
        <taxon>Pentapetalae</taxon>
        <taxon>asterids</taxon>
        <taxon>Ericales</taxon>
        <taxon>Ericaceae</taxon>
        <taxon>Ericoideae</taxon>
        <taxon>Rhodoreae</taxon>
        <taxon>Rhododendron</taxon>
    </lineage>
</organism>
<comment type="caution">
    <text evidence="1">The sequence shown here is derived from an EMBL/GenBank/DDBJ whole genome shotgun (WGS) entry which is preliminary data.</text>
</comment>
<evidence type="ECO:0000313" key="2">
    <source>
        <dbReference type="Proteomes" id="UP001062846"/>
    </source>
</evidence>
<gene>
    <name evidence="1" type="ORF">RHMOL_Rhmol03G0245900</name>
</gene>
<name>A0ACC0PIC7_RHOML</name>
<protein>
    <submittedName>
        <fullName evidence="1">Uncharacterized protein</fullName>
    </submittedName>
</protein>
<dbReference type="EMBL" id="CM046390">
    <property type="protein sequence ID" value="KAI8565270.1"/>
    <property type="molecule type" value="Genomic_DNA"/>
</dbReference>
<sequence length="80" mass="9046">MEEMKGDMPYASPPDFYSGCPLNSVFGSDFWEVEINTVADSCPAGGGFVNRRERERERERRGGRHLCTATSIPPSYENQR</sequence>
<accession>A0ACC0PIC7</accession>
<proteinExistence type="predicted"/>
<reference evidence="1" key="1">
    <citation type="submission" date="2022-02" db="EMBL/GenBank/DDBJ databases">
        <title>Plant Genome Project.</title>
        <authorList>
            <person name="Zhang R.-G."/>
        </authorList>
    </citation>
    <scope>NUCLEOTIDE SEQUENCE</scope>
    <source>
        <strain evidence="1">AT1</strain>
    </source>
</reference>
<evidence type="ECO:0000313" key="1">
    <source>
        <dbReference type="EMBL" id="KAI8565270.1"/>
    </source>
</evidence>
<dbReference type="Proteomes" id="UP001062846">
    <property type="component" value="Chromosome 3"/>
</dbReference>
<keyword evidence="2" id="KW-1185">Reference proteome</keyword>